<keyword evidence="5" id="KW-0862">Zinc</keyword>
<keyword evidence="9" id="KW-1185">Reference proteome</keyword>
<evidence type="ECO:0000256" key="7">
    <source>
        <dbReference type="SAM" id="Coils"/>
    </source>
</evidence>
<organism evidence="9 10">
    <name type="scientific">Saccoglossus kowalevskii</name>
    <name type="common">Acorn worm</name>
    <dbReference type="NCBI Taxonomy" id="10224"/>
    <lineage>
        <taxon>Eukaryota</taxon>
        <taxon>Metazoa</taxon>
        <taxon>Hemichordata</taxon>
        <taxon>Enteropneusta</taxon>
        <taxon>Harrimaniidae</taxon>
        <taxon>Saccoglossus</taxon>
    </lineage>
</organism>
<name>A0ABM0MMH0_SACKO</name>
<evidence type="ECO:0000313" key="10">
    <source>
        <dbReference type="RefSeq" id="XP_006821211.1"/>
    </source>
</evidence>
<evidence type="ECO:0000313" key="9">
    <source>
        <dbReference type="Proteomes" id="UP000694865"/>
    </source>
</evidence>
<dbReference type="PANTHER" id="PTHR15856">
    <property type="entry name" value="PHD FINGER PROTEIN 20-RELATED"/>
    <property type="match status" value="1"/>
</dbReference>
<dbReference type="PROSITE" id="PS01359">
    <property type="entry name" value="ZF_PHD_1"/>
    <property type="match status" value="1"/>
</dbReference>
<evidence type="ECO:0000256" key="1">
    <source>
        <dbReference type="ARBA" id="ARBA00004123"/>
    </source>
</evidence>
<feature type="region of interest" description="Disordered" evidence="8">
    <location>
        <begin position="298"/>
        <end position="351"/>
    </location>
</feature>
<keyword evidence="3" id="KW-0677">Repeat</keyword>
<comment type="subcellular location">
    <subcellularLocation>
        <location evidence="1">Nucleus</location>
    </subcellularLocation>
</comment>
<sequence length="669" mass="74788">METSSSSTSLTIATTDTVATTISNAKSASVGSKSGGHGKPSRLDRKKRCSAPAALPTAQEQTPVASKPPEMQELIVEVKEEKEEPKEREEEFKEETVVNDVTTPIKVDEVKDEVADISMESVDDPALTKEEIVHCLCNMDEEDGFMIQCETCLCWQHSGCVGLNENTVPKKYICCFCKNPAGHRSHTRYRYDQEWFKTGELAGFPSVPDNYSKHVSPAILATHDLVSDMHIVNELLHGLQNKLTVLQTPNHPDLRLWLKPKRLSEEDMVAKKQNEDQPGCSNIEMIHSKDTSDLVCEKTPHIDDSKNTAQSDDVSIKSTQRDDIIQSENCSNNNANIIPQGEKNTKDDNSDSKIELMTDKVSNSKLENKQDGVSCVESCTEILESQSNGAKSKPEITTSLCEQPVHETIEKMDDKIITEQNIKQEMLSGVNDEKEIKLKDDEDMEVDVVNDDTVEQITNKQISEQGMLSTDKTDSCEVNETKEVRTECVFRKPADVADDKAEVSQLPEIVVPAKHTLSLTTDELSEQATSHVSVKANEEKKEEKKDYLTPSVSKIPGSTGNVFTPVGKAKGSRKRTESLRSEISDIDVMDEVEPLPPLVCEWNLLQHISQLHDQLDNRMDLIEQEITALESTFFCQASGDDIAEELPHIKRNIRRLVHDLTKVRDMVVR</sequence>
<keyword evidence="6" id="KW-0539">Nucleus</keyword>
<proteinExistence type="predicted"/>
<feature type="compositionally biased region" description="Basic and acidic residues" evidence="8">
    <location>
        <begin position="536"/>
        <end position="547"/>
    </location>
</feature>
<protein>
    <submittedName>
        <fullName evidence="10">Histone deacetylase complex subunit CTI6-like</fullName>
    </submittedName>
</protein>
<feature type="coiled-coil region" evidence="7">
    <location>
        <begin position="605"/>
        <end position="632"/>
    </location>
</feature>
<accession>A0ABM0MMH0</accession>
<evidence type="ECO:0000256" key="6">
    <source>
        <dbReference type="ARBA" id="ARBA00023242"/>
    </source>
</evidence>
<dbReference type="InterPro" id="IPR019786">
    <property type="entry name" value="Zinc_finger_PHD-type_CS"/>
</dbReference>
<feature type="compositionally biased region" description="Polar residues" evidence="8">
    <location>
        <begin position="522"/>
        <end position="532"/>
    </location>
</feature>
<evidence type="ECO:0000256" key="3">
    <source>
        <dbReference type="ARBA" id="ARBA00022737"/>
    </source>
</evidence>
<evidence type="ECO:0000256" key="4">
    <source>
        <dbReference type="ARBA" id="ARBA00022771"/>
    </source>
</evidence>
<reference evidence="10" key="1">
    <citation type="submission" date="2025-08" db="UniProtKB">
        <authorList>
            <consortium name="RefSeq"/>
        </authorList>
    </citation>
    <scope>IDENTIFICATION</scope>
    <source>
        <tissue evidence="10">Testes</tissue>
    </source>
</reference>
<dbReference type="Pfam" id="PF20826">
    <property type="entry name" value="PHD_5"/>
    <property type="match status" value="1"/>
</dbReference>
<dbReference type="Gene3D" id="3.30.40.10">
    <property type="entry name" value="Zinc/RING finger domain, C3HC4 (zinc finger)"/>
    <property type="match status" value="1"/>
</dbReference>
<gene>
    <name evidence="10" type="primary">LOC100378586</name>
</gene>
<dbReference type="GeneID" id="100378586"/>
<evidence type="ECO:0000256" key="5">
    <source>
        <dbReference type="ARBA" id="ARBA00022833"/>
    </source>
</evidence>
<feature type="compositionally biased region" description="Polar residues" evidence="8">
    <location>
        <begin position="307"/>
        <end position="318"/>
    </location>
</feature>
<dbReference type="RefSeq" id="XP_006821211.1">
    <property type="nucleotide sequence ID" value="XM_006821148.1"/>
</dbReference>
<dbReference type="PANTHER" id="PTHR15856:SF51">
    <property type="entry name" value="MBD-R2"/>
    <property type="match status" value="1"/>
</dbReference>
<keyword evidence="4" id="KW-0863">Zinc-finger</keyword>
<feature type="compositionally biased region" description="Polar residues" evidence="8">
    <location>
        <begin position="326"/>
        <end position="337"/>
    </location>
</feature>
<evidence type="ECO:0000256" key="8">
    <source>
        <dbReference type="SAM" id="MobiDB-lite"/>
    </source>
</evidence>
<keyword evidence="2" id="KW-0479">Metal-binding</keyword>
<dbReference type="Proteomes" id="UP000694865">
    <property type="component" value="Unplaced"/>
</dbReference>
<dbReference type="SUPFAM" id="SSF57903">
    <property type="entry name" value="FYVE/PHD zinc finger"/>
    <property type="match status" value="1"/>
</dbReference>
<dbReference type="InterPro" id="IPR043449">
    <property type="entry name" value="PHF20-like"/>
</dbReference>
<dbReference type="InterPro" id="IPR013083">
    <property type="entry name" value="Znf_RING/FYVE/PHD"/>
</dbReference>
<keyword evidence="7" id="KW-0175">Coiled coil</keyword>
<feature type="region of interest" description="Disordered" evidence="8">
    <location>
        <begin position="1"/>
        <end position="70"/>
    </location>
</feature>
<feature type="compositionally biased region" description="Low complexity" evidence="8">
    <location>
        <begin position="1"/>
        <end position="32"/>
    </location>
</feature>
<dbReference type="InterPro" id="IPR011011">
    <property type="entry name" value="Znf_FYVE_PHD"/>
</dbReference>
<feature type="region of interest" description="Disordered" evidence="8">
    <location>
        <begin position="522"/>
        <end position="552"/>
    </location>
</feature>
<evidence type="ECO:0000256" key="2">
    <source>
        <dbReference type="ARBA" id="ARBA00022723"/>
    </source>
</evidence>